<accession>A0A7S8HAX7</accession>
<organism evidence="9 10">
    <name type="scientific">Kaustia mangrovi</name>
    <dbReference type="NCBI Taxonomy" id="2593653"/>
    <lineage>
        <taxon>Bacteria</taxon>
        <taxon>Pseudomonadati</taxon>
        <taxon>Pseudomonadota</taxon>
        <taxon>Alphaproteobacteria</taxon>
        <taxon>Hyphomicrobiales</taxon>
        <taxon>Parvibaculaceae</taxon>
        <taxon>Kaustia</taxon>
    </lineage>
</organism>
<dbReference type="SUPFAM" id="SSF103473">
    <property type="entry name" value="MFS general substrate transporter"/>
    <property type="match status" value="1"/>
</dbReference>
<evidence type="ECO:0000256" key="5">
    <source>
        <dbReference type="ARBA" id="ARBA00022989"/>
    </source>
</evidence>
<dbReference type="Proteomes" id="UP000593594">
    <property type="component" value="Chromosome"/>
</dbReference>
<feature type="transmembrane region" description="Helical" evidence="7">
    <location>
        <begin position="170"/>
        <end position="190"/>
    </location>
</feature>
<dbReference type="EMBL" id="CP058214">
    <property type="protein sequence ID" value="QPC42045.1"/>
    <property type="molecule type" value="Genomic_DNA"/>
</dbReference>
<evidence type="ECO:0000256" key="4">
    <source>
        <dbReference type="ARBA" id="ARBA00022692"/>
    </source>
</evidence>
<feature type="domain" description="Major facilitator superfamily (MFS) profile" evidence="8">
    <location>
        <begin position="15"/>
        <end position="398"/>
    </location>
</feature>
<keyword evidence="5 7" id="KW-1133">Transmembrane helix</keyword>
<dbReference type="InterPro" id="IPR036259">
    <property type="entry name" value="MFS_trans_sf"/>
</dbReference>
<name>A0A7S8HAX7_9HYPH</name>
<dbReference type="RefSeq" id="WP_213163273.1">
    <property type="nucleotide sequence ID" value="NZ_CP058214.1"/>
</dbReference>
<keyword evidence="3" id="KW-1003">Cell membrane</keyword>
<feature type="transmembrane region" description="Helical" evidence="7">
    <location>
        <begin position="140"/>
        <end position="164"/>
    </location>
</feature>
<dbReference type="InterPro" id="IPR020846">
    <property type="entry name" value="MFS_dom"/>
</dbReference>
<keyword evidence="6 7" id="KW-0472">Membrane</keyword>
<dbReference type="AlphaFoldDB" id="A0A7S8HAX7"/>
<comment type="subcellular location">
    <subcellularLocation>
        <location evidence="1">Cell membrane</location>
        <topology evidence="1">Multi-pass membrane protein</topology>
    </subcellularLocation>
</comment>
<feature type="transmembrane region" description="Helical" evidence="7">
    <location>
        <begin position="224"/>
        <end position="247"/>
    </location>
</feature>
<evidence type="ECO:0000313" key="9">
    <source>
        <dbReference type="EMBL" id="QPC42045.1"/>
    </source>
</evidence>
<dbReference type="GO" id="GO:0022857">
    <property type="term" value="F:transmembrane transporter activity"/>
    <property type="evidence" value="ECO:0007669"/>
    <property type="project" value="InterPro"/>
</dbReference>
<dbReference type="KEGG" id="kmn:HW532_04570"/>
<evidence type="ECO:0000259" key="8">
    <source>
        <dbReference type="PROSITE" id="PS50850"/>
    </source>
</evidence>
<feature type="transmembrane region" description="Helical" evidence="7">
    <location>
        <begin position="46"/>
        <end position="69"/>
    </location>
</feature>
<evidence type="ECO:0000256" key="2">
    <source>
        <dbReference type="ARBA" id="ARBA00022448"/>
    </source>
</evidence>
<feature type="transmembrane region" description="Helical" evidence="7">
    <location>
        <begin position="253"/>
        <end position="273"/>
    </location>
</feature>
<feature type="transmembrane region" description="Helical" evidence="7">
    <location>
        <begin position="106"/>
        <end position="128"/>
    </location>
</feature>
<reference evidence="9 10" key="1">
    <citation type="submission" date="2020-06" db="EMBL/GenBank/DDBJ databases">
        <title>Genome sequence of 2 isolates from Red Sea Mangroves.</title>
        <authorList>
            <person name="Sefrji F."/>
            <person name="Michoud G."/>
            <person name="Merlino G."/>
            <person name="Daffonchio D."/>
        </authorList>
    </citation>
    <scope>NUCLEOTIDE SEQUENCE [LARGE SCALE GENOMIC DNA]</scope>
    <source>
        <strain evidence="9 10">R1DC25</strain>
    </source>
</reference>
<dbReference type="InterPro" id="IPR050171">
    <property type="entry name" value="MFS_Transporters"/>
</dbReference>
<dbReference type="PANTHER" id="PTHR23517:SF13">
    <property type="entry name" value="MAJOR FACILITATOR SUPERFAMILY MFS_1"/>
    <property type="match status" value="1"/>
</dbReference>
<evidence type="ECO:0000313" key="10">
    <source>
        <dbReference type="Proteomes" id="UP000593594"/>
    </source>
</evidence>
<evidence type="ECO:0000256" key="7">
    <source>
        <dbReference type="SAM" id="Phobius"/>
    </source>
</evidence>
<keyword evidence="4 7" id="KW-0812">Transmembrane</keyword>
<dbReference type="Gene3D" id="1.20.1250.20">
    <property type="entry name" value="MFS general substrate transporter like domains"/>
    <property type="match status" value="1"/>
</dbReference>
<keyword evidence="10" id="KW-1185">Reference proteome</keyword>
<feature type="transmembrane region" description="Helical" evidence="7">
    <location>
        <begin position="342"/>
        <end position="368"/>
    </location>
</feature>
<feature type="transmembrane region" description="Helical" evidence="7">
    <location>
        <begin position="307"/>
        <end position="330"/>
    </location>
</feature>
<evidence type="ECO:0000256" key="1">
    <source>
        <dbReference type="ARBA" id="ARBA00004651"/>
    </source>
</evidence>
<dbReference type="PANTHER" id="PTHR23517">
    <property type="entry name" value="RESISTANCE PROTEIN MDTM, PUTATIVE-RELATED-RELATED"/>
    <property type="match status" value="1"/>
</dbReference>
<proteinExistence type="predicted"/>
<dbReference type="InterPro" id="IPR011701">
    <property type="entry name" value="MFS"/>
</dbReference>
<gene>
    <name evidence="9" type="ORF">HW532_04570</name>
</gene>
<evidence type="ECO:0000256" key="3">
    <source>
        <dbReference type="ARBA" id="ARBA00022475"/>
    </source>
</evidence>
<feature type="transmembrane region" description="Helical" evidence="7">
    <location>
        <begin position="81"/>
        <end position="100"/>
    </location>
</feature>
<evidence type="ECO:0000256" key="6">
    <source>
        <dbReference type="ARBA" id="ARBA00023136"/>
    </source>
</evidence>
<protein>
    <submittedName>
        <fullName evidence="9">MFS transporter</fullName>
    </submittedName>
</protein>
<dbReference type="Pfam" id="PF07690">
    <property type="entry name" value="MFS_1"/>
    <property type="match status" value="1"/>
</dbReference>
<sequence>MSIAASSARSRSRIGFPVVTFGSLVTMASASAPSPFYPVLRAEMGFTPALMTVVFAVYALSLLSVLLVAGSVSDHVGRRPVLSLGFALLALALLVFDQATDVSGLILGRILQGAACGLLVSTLSATIADLEPPSLPGLASVVNTVVPLLGLAAGALLSGLFLDLSAAPKALVFDGFVATGLALALAVWLFPETSARIEGLFAALLPRVGVPASAREDFWSSAPALFATWATGGLYLSLGASIMTQVFGVREAIPQGLVVTLLAGMGALACLVARKRTGHAVMLYGTGAMGGGTLVCLVAIWQDSLALYLAALAVVGTGFGTSFFGVLRTVVPAAAPRDRAELFAAIFTLSYLAFGLPAVSAGLLVPVIGLPNTVTGYGAVVVAGAFTAGYLRMRKRLA</sequence>
<keyword evidence="2" id="KW-0813">Transport</keyword>
<feature type="transmembrane region" description="Helical" evidence="7">
    <location>
        <begin position="374"/>
        <end position="391"/>
    </location>
</feature>
<feature type="transmembrane region" description="Helical" evidence="7">
    <location>
        <begin position="280"/>
        <end position="301"/>
    </location>
</feature>
<dbReference type="PROSITE" id="PS50850">
    <property type="entry name" value="MFS"/>
    <property type="match status" value="1"/>
</dbReference>
<dbReference type="GO" id="GO:0005886">
    <property type="term" value="C:plasma membrane"/>
    <property type="evidence" value="ECO:0007669"/>
    <property type="project" value="UniProtKB-SubCell"/>
</dbReference>